<comment type="subcellular location">
    <subcellularLocation>
        <location evidence="10">Cell membrane</location>
        <topology evidence="10">Peripheral membrane protein</topology>
    </subcellularLocation>
    <subcellularLocation>
        <location evidence="2">Membrane</location>
        <topology evidence="2">Peripheral membrane protein</topology>
    </subcellularLocation>
</comment>
<dbReference type="Gene3D" id="3.40.1380.10">
    <property type="match status" value="1"/>
</dbReference>
<keyword evidence="5 10" id="KW-0375">Hydrogen ion transport</keyword>
<dbReference type="GO" id="GO:0005524">
    <property type="term" value="F:ATP binding"/>
    <property type="evidence" value="ECO:0007669"/>
    <property type="project" value="UniProtKB-UniRule"/>
</dbReference>
<dbReference type="eggNOG" id="COG0224">
    <property type="taxonomic scope" value="Bacteria"/>
</dbReference>
<dbReference type="PROSITE" id="PS00153">
    <property type="entry name" value="ATPASE_GAMMA"/>
    <property type="match status" value="1"/>
</dbReference>
<evidence type="ECO:0000256" key="10">
    <source>
        <dbReference type="HAMAP-Rule" id="MF_00815"/>
    </source>
</evidence>
<sequence length="282" mass="32442">MASSKKIKTRIKSIQSTHQITKAMEIVSTTKFRRYSLLAKESQAFSDSIQKILTNISMGVKAERHPLFDGRERVRKIGIIVVSSDRGLCGSFNSSTLKELEKFRKEHEDQHIDLIPVGKKGRDYCEKRAYNILRDYIGIDKDNMLEITEEISRLIVERYYQEKLDEVYILYNKFISALRSDLTMEKIIPITRVEGEENRGYLFEPSAEEVLSALLPRYIGVRVYQAVLNNTASEHSARKNAMKNANENAEDMIRQLDLKYNRERQAAITQEITEIVGGAEAL</sequence>
<dbReference type="PRINTS" id="PR00126">
    <property type="entry name" value="ATPASEGAMMA"/>
</dbReference>
<dbReference type="GO" id="GO:0042777">
    <property type="term" value="P:proton motive force-driven plasma membrane ATP synthesis"/>
    <property type="evidence" value="ECO:0007669"/>
    <property type="project" value="UniProtKB-UniRule"/>
</dbReference>
<evidence type="ECO:0000256" key="6">
    <source>
        <dbReference type="ARBA" id="ARBA00023065"/>
    </source>
</evidence>
<comment type="function">
    <text evidence="1 10">Produces ATP from ADP in the presence of a proton gradient across the membrane. The gamma chain is believed to be important in regulating ATPase activity and the flow of protons through the CF(0) complex.</text>
</comment>
<evidence type="ECO:0000313" key="11">
    <source>
        <dbReference type="EMBL" id="KYL03577.1"/>
    </source>
</evidence>
<dbReference type="AlphaFoldDB" id="A0A170MW62"/>
<dbReference type="PANTHER" id="PTHR11693:SF22">
    <property type="entry name" value="ATP SYNTHASE SUBUNIT GAMMA, MITOCHONDRIAL"/>
    <property type="match status" value="1"/>
</dbReference>
<evidence type="ECO:0000313" key="12">
    <source>
        <dbReference type="Proteomes" id="UP000075816"/>
    </source>
</evidence>
<comment type="caution">
    <text evidence="11">The sequence shown here is derived from an EMBL/GenBank/DDBJ whole genome shotgun (WGS) entry which is preliminary data.</text>
</comment>
<keyword evidence="6 10" id="KW-0406">Ion transport</keyword>
<gene>
    <name evidence="10" type="primary">atpG</name>
    <name evidence="11" type="ORF">A2J07_05850</name>
</gene>
<evidence type="ECO:0000256" key="1">
    <source>
        <dbReference type="ARBA" id="ARBA00003456"/>
    </source>
</evidence>
<name>A0A170MW62_9FUSO</name>
<dbReference type="InterPro" id="IPR023632">
    <property type="entry name" value="ATP_synth_F1_gsu_CS"/>
</dbReference>
<dbReference type="InterPro" id="IPR000131">
    <property type="entry name" value="ATP_synth_F1_gsu"/>
</dbReference>
<dbReference type="HAMAP" id="MF_00815">
    <property type="entry name" value="ATP_synth_gamma_bact"/>
    <property type="match status" value="1"/>
</dbReference>
<comment type="similarity">
    <text evidence="3 10">Belongs to the ATPase gamma chain family.</text>
</comment>
<dbReference type="Proteomes" id="UP000075816">
    <property type="component" value="Unassembled WGS sequence"/>
</dbReference>
<dbReference type="EMBL" id="LVEA01000042">
    <property type="protein sequence ID" value="KYL03577.1"/>
    <property type="molecule type" value="Genomic_DNA"/>
</dbReference>
<dbReference type="RefSeq" id="WP_005953382.1">
    <property type="nucleotide sequence ID" value="NZ_CAXOUJ010000023.1"/>
</dbReference>
<evidence type="ECO:0000256" key="4">
    <source>
        <dbReference type="ARBA" id="ARBA00022448"/>
    </source>
</evidence>
<keyword evidence="10" id="KW-1003">Cell membrane</keyword>
<keyword evidence="9 10" id="KW-0066">ATP synthesis</keyword>
<dbReference type="PANTHER" id="PTHR11693">
    <property type="entry name" value="ATP SYNTHASE GAMMA CHAIN"/>
    <property type="match status" value="1"/>
</dbReference>
<dbReference type="Pfam" id="PF00231">
    <property type="entry name" value="ATP-synt"/>
    <property type="match status" value="1"/>
</dbReference>
<accession>A0A170MW62</accession>
<dbReference type="GO" id="GO:0005886">
    <property type="term" value="C:plasma membrane"/>
    <property type="evidence" value="ECO:0007669"/>
    <property type="project" value="UniProtKB-SubCell"/>
</dbReference>
<dbReference type="GO" id="GO:0045259">
    <property type="term" value="C:proton-transporting ATP synthase complex"/>
    <property type="evidence" value="ECO:0007669"/>
    <property type="project" value="UniProtKB-KW"/>
</dbReference>
<dbReference type="CDD" id="cd12151">
    <property type="entry name" value="F1-ATPase_gamma"/>
    <property type="match status" value="1"/>
</dbReference>
<dbReference type="SUPFAM" id="SSF52943">
    <property type="entry name" value="ATP synthase (F1-ATPase), gamma subunit"/>
    <property type="match status" value="1"/>
</dbReference>
<dbReference type="NCBIfam" id="TIGR01146">
    <property type="entry name" value="ATPsyn_F1gamma"/>
    <property type="match status" value="1"/>
</dbReference>
<dbReference type="InterPro" id="IPR035968">
    <property type="entry name" value="ATP_synth_F1_ATPase_gsu"/>
</dbReference>
<evidence type="ECO:0000256" key="9">
    <source>
        <dbReference type="ARBA" id="ARBA00023310"/>
    </source>
</evidence>
<protein>
    <recommendedName>
        <fullName evidence="10">ATP synthase gamma chain</fullName>
    </recommendedName>
    <alternativeName>
        <fullName evidence="10">ATP synthase F1 sector gamma subunit</fullName>
    </alternativeName>
    <alternativeName>
        <fullName evidence="10">F-ATPase gamma subunit</fullName>
    </alternativeName>
</protein>
<dbReference type="Gene3D" id="1.10.287.80">
    <property type="entry name" value="ATP synthase, gamma subunit, helix hairpin domain"/>
    <property type="match status" value="1"/>
</dbReference>
<keyword evidence="8 10" id="KW-0139">CF(1)</keyword>
<evidence type="ECO:0000256" key="3">
    <source>
        <dbReference type="ARBA" id="ARBA00007681"/>
    </source>
</evidence>
<keyword evidence="7 10" id="KW-0472">Membrane</keyword>
<keyword evidence="4 10" id="KW-0813">Transport</keyword>
<evidence type="ECO:0000256" key="8">
    <source>
        <dbReference type="ARBA" id="ARBA00023196"/>
    </source>
</evidence>
<evidence type="ECO:0000256" key="5">
    <source>
        <dbReference type="ARBA" id="ARBA00022781"/>
    </source>
</evidence>
<dbReference type="GO" id="GO:0046933">
    <property type="term" value="F:proton-transporting ATP synthase activity, rotational mechanism"/>
    <property type="evidence" value="ECO:0007669"/>
    <property type="project" value="UniProtKB-UniRule"/>
</dbReference>
<organism evidence="11 12">
    <name type="scientific">Fusobacterium necrophorum subsp. funduliforme</name>
    <dbReference type="NCBI Taxonomy" id="143387"/>
    <lineage>
        <taxon>Bacteria</taxon>
        <taxon>Fusobacteriati</taxon>
        <taxon>Fusobacteriota</taxon>
        <taxon>Fusobacteriia</taxon>
        <taxon>Fusobacteriales</taxon>
        <taxon>Fusobacteriaceae</taxon>
        <taxon>Fusobacterium</taxon>
    </lineage>
</organism>
<proteinExistence type="inferred from homology"/>
<evidence type="ECO:0000256" key="2">
    <source>
        <dbReference type="ARBA" id="ARBA00004170"/>
    </source>
</evidence>
<reference evidence="11 12" key="1">
    <citation type="submission" date="2016-03" db="EMBL/GenBank/DDBJ databases">
        <title>Comparative genomics of human isolates of Fusobacterium necrophorum.</title>
        <authorList>
            <person name="Jensen A."/>
            <person name="Bank S."/>
            <person name="Andersen P.S."/>
            <person name="Kristensen L.H."/>
            <person name="Prag J."/>
        </authorList>
    </citation>
    <scope>NUCLEOTIDE SEQUENCE [LARGE SCALE GENOMIC DNA]</scope>
    <source>
        <strain evidence="11 12">LS_1264</strain>
    </source>
</reference>
<dbReference type="KEGG" id="fnf:BSQ88_00955"/>
<comment type="subunit">
    <text evidence="10">F-type ATPases have 2 components, CF(1) - the catalytic core - and CF(0) - the membrane proton channel. CF(1) has five subunits: alpha(3), beta(3), gamma(1), delta(1), epsilon(1). CF(0) has three main subunits: a, b and c.</text>
</comment>
<evidence type="ECO:0000256" key="7">
    <source>
        <dbReference type="ARBA" id="ARBA00023136"/>
    </source>
</evidence>